<keyword evidence="2" id="KW-0326">Glycosidase</keyword>
<proteinExistence type="predicted"/>
<accession>A0AAW2PRM5</accession>
<dbReference type="InterPro" id="IPR017853">
    <property type="entry name" value="GH"/>
</dbReference>
<evidence type="ECO:0000256" key="2">
    <source>
        <dbReference type="ARBA" id="ARBA00023295"/>
    </source>
</evidence>
<dbReference type="GO" id="GO:0005576">
    <property type="term" value="C:extracellular region"/>
    <property type="evidence" value="ECO:0007669"/>
    <property type="project" value="TreeGrafter"/>
</dbReference>
<feature type="signal peptide" evidence="3">
    <location>
        <begin position="1"/>
        <end position="22"/>
    </location>
</feature>
<organism evidence="4">
    <name type="scientific">Sesamum angustifolium</name>
    <dbReference type="NCBI Taxonomy" id="2727405"/>
    <lineage>
        <taxon>Eukaryota</taxon>
        <taxon>Viridiplantae</taxon>
        <taxon>Streptophyta</taxon>
        <taxon>Embryophyta</taxon>
        <taxon>Tracheophyta</taxon>
        <taxon>Spermatophyta</taxon>
        <taxon>Magnoliopsida</taxon>
        <taxon>eudicotyledons</taxon>
        <taxon>Gunneridae</taxon>
        <taxon>Pentapetalae</taxon>
        <taxon>asterids</taxon>
        <taxon>lamiids</taxon>
        <taxon>Lamiales</taxon>
        <taxon>Pedaliaceae</taxon>
        <taxon>Sesamum</taxon>
    </lineage>
</organism>
<keyword evidence="1" id="KW-0378">Hydrolase</keyword>
<dbReference type="SUPFAM" id="SSF51445">
    <property type="entry name" value="(Trans)glycosidases"/>
    <property type="match status" value="1"/>
</dbReference>
<dbReference type="GO" id="GO:0004568">
    <property type="term" value="F:chitinase activity"/>
    <property type="evidence" value="ECO:0007669"/>
    <property type="project" value="TreeGrafter"/>
</dbReference>
<protein>
    <submittedName>
        <fullName evidence="4">Hevamine-A</fullName>
    </submittedName>
</protein>
<reference evidence="4" key="1">
    <citation type="submission" date="2020-06" db="EMBL/GenBank/DDBJ databases">
        <authorList>
            <person name="Li T."/>
            <person name="Hu X."/>
            <person name="Zhang T."/>
            <person name="Song X."/>
            <person name="Zhang H."/>
            <person name="Dai N."/>
            <person name="Sheng W."/>
            <person name="Hou X."/>
            <person name="Wei L."/>
        </authorList>
    </citation>
    <scope>NUCLEOTIDE SEQUENCE</scope>
    <source>
        <strain evidence="4">G01</strain>
        <tissue evidence="4">Leaf</tissue>
    </source>
</reference>
<evidence type="ECO:0000256" key="1">
    <source>
        <dbReference type="ARBA" id="ARBA00022801"/>
    </source>
</evidence>
<sequence length="143" mass="15732">MSLDPWVPSLWTAWTLISKVSTTPLSTGMTSPGPWQATAHYRESSSGDISKLIASWNEWSASLPAGTKLFLGLPAAPNASGSGYIPPDVLTSRILPVIRTSANYRGVMLWSRYYDIQCNYSTIIKPSLCDKTLHRQDLLISMV</sequence>
<keyword evidence="3" id="KW-0732">Signal</keyword>
<name>A0AAW2PRM5_9LAMI</name>
<dbReference type="PANTHER" id="PTHR45708:SF49">
    <property type="entry name" value="ENDOCHITINASE"/>
    <property type="match status" value="1"/>
</dbReference>
<evidence type="ECO:0000256" key="3">
    <source>
        <dbReference type="SAM" id="SignalP"/>
    </source>
</evidence>
<reference evidence="4" key="2">
    <citation type="journal article" date="2024" name="Plant">
        <title>Genomic evolution and insights into agronomic trait innovations of Sesamum species.</title>
        <authorList>
            <person name="Miao H."/>
            <person name="Wang L."/>
            <person name="Qu L."/>
            <person name="Liu H."/>
            <person name="Sun Y."/>
            <person name="Le M."/>
            <person name="Wang Q."/>
            <person name="Wei S."/>
            <person name="Zheng Y."/>
            <person name="Lin W."/>
            <person name="Duan Y."/>
            <person name="Cao H."/>
            <person name="Xiong S."/>
            <person name="Wang X."/>
            <person name="Wei L."/>
            <person name="Li C."/>
            <person name="Ma Q."/>
            <person name="Ju M."/>
            <person name="Zhao R."/>
            <person name="Li G."/>
            <person name="Mu C."/>
            <person name="Tian Q."/>
            <person name="Mei H."/>
            <person name="Zhang T."/>
            <person name="Gao T."/>
            <person name="Zhang H."/>
        </authorList>
    </citation>
    <scope>NUCLEOTIDE SEQUENCE</scope>
    <source>
        <strain evidence="4">G01</strain>
    </source>
</reference>
<dbReference type="InterPro" id="IPR050542">
    <property type="entry name" value="Glycosyl_Hydrlase18_Chitinase"/>
</dbReference>
<evidence type="ECO:0000313" key="4">
    <source>
        <dbReference type="EMBL" id="KAL0358907.1"/>
    </source>
</evidence>
<dbReference type="Gene3D" id="3.20.20.80">
    <property type="entry name" value="Glycosidases"/>
    <property type="match status" value="1"/>
</dbReference>
<dbReference type="EMBL" id="JACGWK010000004">
    <property type="protein sequence ID" value="KAL0358907.1"/>
    <property type="molecule type" value="Genomic_DNA"/>
</dbReference>
<dbReference type="PANTHER" id="PTHR45708">
    <property type="entry name" value="ENDOCHITINASE"/>
    <property type="match status" value="1"/>
</dbReference>
<gene>
    <name evidence="4" type="ORF">Sangu_0740100</name>
</gene>
<comment type="caution">
    <text evidence="4">The sequence shown here is derived from an EMBL/GenBank/DDBJ whole genome shotgun (WGS) entry which is preliminary data.</text>
</comment>
<dbReference type="AlphaFoldDB" id="A0AAW2PRM5"/>
<feature type="chain" id="PRO_5043980046" evidence="3">
    <location>
        <begin position="23"/>
        <end position="143"/>
    </location>
</feature>